<evidence type="ECO:0000313" key="10">
    <source>
        <dbReference type="Proteomes" id="UP000476411"/>
    </source>
</evidence>
<dbReference type="GO" id="GO:0106300">
    <property type="term" value="P:protein-DNA covalent cross-linking repair"/>
    <property type="evidence" value="ECO:0007669"/>
    <property type="project" value="InterPro"/>
</dbReference>
<comment type="similarity">
    <text evidence="1 8">Belongs to the SOS response-associated peptidase family.</text>
</comment>
<evidence type="ECO:0000256" key="2">
    <source>
        <dbReference type="ARBA" id="ARBA00022670"/>
    </source>
</evidence>
<dbReference type="PANTHER" id="PTHR13604">
    <property type="entry name" value="DC12-RELATED"/>
    <property type="match status" value="1"/>
</dbReference>
<keyword evidence="3" id="KW-0227">DNA damage</keyword>
<evidence type="ECO:0000256" key="4">
    <source>
        <dbReference type="ARBA" id="ARBA00022801"/>
    </source>
</evidence>
<proteinExistence type="inferred from homology"/>
<dbReference type="SUPFAM" id="SSF143081">
    <property type="entry name" value="BB1717-like"/>
    <property type="match status" value="1"/>
</dbReference>
<dbReference type="GO" id="GO:0003697">
    <property type="term" value="F:single-stranded DNA binding"/>
    <property type="evidence" value="ECO:0007669"/>
    <property type="project" value="InterPro"/>
</dbReference>
<dbReference type="RefSeq" id="WP_162335325.1">
    <property type="nucleotide sequence ID" value="NZ_CP048113.1"/>
</dbReference>
<accession>A0A6B9ZNY6</accession>
<keyword evidence="10" id="KW-1185">Reference proteome</keyword>
<keyword evidence="6" id="KW-0238">DNA-binding</keyword>
<sequence>MCRSISMHCEIALTTDVFPEMENRKQVMFDEVARTYIDATQFPLTDVIARQQDRIILSEMSWGVMPLFEKDRDKIVARRMDMVNARAERVLDENAYWFKAGLVRQPVLVPVTNIFEYRHIHGWSNKVPYAIRTNQQPALHPFYIPGMYQLHQEFDAKGQLTEVGSFTIITTAANEVMRQIHNGGNNPHRMPLFLPLDMAKQWISPKRTKGDVKEILNYSMPAEELSYHTVFTLNGKKSRPDGQPKDAYWEWPNLPALGNDYPKGSASQTSLF</sequence>
<evidence type="ECO:0000256" key="5">
    <source>
        <dbReference type="ARBA" id="ARBA00023124"/>
    </source>
</evidence>
<dbReference type="InterPro" id="IPR036590">
    <property type="entry name" value="SRAP-like"/>
</dbReference>
<dbReference type="KEGG" id="chih:GWR21_29725"/>
<reference evidence="9 10" key="1">
    <citation type="submission" date="2020-01" db="EMBL/GenBank/DDBJ databases">
        <title>Complete genome sequence of Chitinophaga sp. H33E-04 isolated from quinoa roots.</title>
        <authorList>
            <person name="Weon H.-Y."/>
            <person name="Lee S.A."/>
        </authorList>
    </citation>
    <scope>NUCLEOTIDE SEQUENCE [LARGE SCALE GENOMIC DNA]</scope>
    <source>
        <strain evidence="9 10">H33E-04</strain>
    </source>
</reference>
<dbReference type="GO" id="GO:0006508">
    <property type="term" value="P:proteolysis"/>
    <property type="evidence" value="ECO:0007669"/>
    <property type="project" value="UniProtKB-KW"/>
</dbReference>
<keyword evidence="4 8" id="KW-0378">Hydrolase</keyword>
<keyword evidence="5" id="KW-0190">Covalent protein-DNA linkage</keyword>
<organism evidence="9 10">
    <name type="scientific">Chitinophaga agri</name>
    <dbReference type="NCBI Taxonomy" id="2703787"/>
    <lineage>
        <taxon>Bacteria</taxon>
        <taxon>Pseudomonadati</taxon>
        <taxon>Bacteroidota</taxon>
        <taxon>Chitinophagia</taxon>
        <taxon>Chitinophagales</taxon>
        <taxon>Chitinophagaceae</taxon>
        <taxon>Chitinophaga</taxon>
    </lineage>
</organism>
<dbReference type="AlphaFoldDB" id="A0A6B9ZNY6"/>
<dbReference type="Pfam" id="PF02586">
    <property type="entry name" value="SRAP"/>
    <property type="match status" value="1"/>
</dbReference>
<dbReference type="PANTHER" id="PTHR13604:SF0">
    <property type="entry name" value="ABASIC SITE PROCESSING PROTEIN HMCES"/>
    <property type="match status" value="1"/>
</dbReference>
<dbReference type="EMBL" id="CP048113">
    <property type="protein sequence ID" value="QHS63609.1"/>
    <property type="molecule type" value="Genomic_DNA"/>
</dbReference>
<protein>
    <recommendedName>
        <fullName evidence="8">Abasic site processing protein</fullName>
        <ecNumber evidence="8">3.4.-.-</ecNumber>
    </recommendedName>
</protein>
<dbReference type="GO" id="GO:0008233">
    <property type="term" value="F:peptidase activity"/>
    <property type="evidence" value="ECO:0007669"/>
    <property type="project" value="UniProtKB-KW"/>
</dbReference>
<name>A0A6B9ZNY6_9BACT</name>
<keyword evidence="2 8" id="KW-0645">Protease</keyword>
<evidence type="ECO:0000256" key="3">
    <source>
        <dbReference type="ARBA" id="ARBA00022763"/>
    </source>
</evidence>
<evidence type="ECO:0000256" key="7">
    <source>
        <dbReference type="ARBA" id="ARBA00023239"/>
    </source>
</evidence>
<keyword evidence="7" id="KW-0456">Lyase</keyword>
<dbReference type="Gene3D" id="3.90.1680.10">
    <property type="entry name" value="SOS response associated peptidase-like"/>
    <property type="match status" value="1"/>
</dbReference>
<dbReference type="EC" id="3.4.-.-" evidence="8"/>
<dbReference type="InterPro" id="IPR003738">
    <property type="entry name" value="SRAP"/>
</dbReference>
<evidence type="ECO:0000256" key="6">
    <source>
        <dbReference type="ARBA" id="ARBA00023125"/>
    </source>
</evidence>
<dbReference type="Proteomes" id="UP000476411">
    <property type="component" value="Chromosome"/>
</dbReference>
<evidence type="ECO:0000256" key="8">
    <source>
        <dbReference type="RuleBase" id="RU364100"/>
    </source>
</evidence>
<evidence type="ECO:0000256" key="1">
    <source>
        <dbReference type="ARBA" id="ARBA00008136"/>
    </source>
</evidence>
<gene>
    <name evidence="9" type="ORF">GWR21_29725</name>
</gene>
<evidence type="ECO:0000313" key="9">
    <source>
        <dbReference type="EMBL" id="QHS63609.1"/>
    </source>
</evidence>
<dbReference type="GO" id="GO:0016829">
    <property type="term" value="F:lyase activity"/>
    <property type="evidence" value="ECO:0007669"/>
    <property type="project" value="UniProtKB-KW"/>
</dbReference>